<comment type="caution">
    <text evidence="1">The sequence shown here is derived from an EMBL/GenBank/DDBJ whole genome shotgun (WGS) entry which is preliminary data.</text>
</comment>
<name>A0A1F7K9G1_9BACT</name>
<proteinExistence type="predicted"/>
<dbReference type="Proteomes" id="UP000178450">
    <property type="component" value="Unassembled WGS sequence"/>
</dbReference>
<evidence type="ECO:0000313" key="1">
    <source>
        <dbReference type="EMBL" id="OGK64508.1"/>
    </source>
</evidence>
<dbReference type="AlphaFoldDB" id="A0A1F7K9G1"/>
<reference evidence="1 2" key="1">
    <citation type="journal article" date="2016" name="Nat. Commun.">
        <title>Thousands of microbial genomes shed light on interconnected biogeochemical processes in an aquifer system.</title>
        <authorList>
            <person name="Anantharaman K."/>
            <person name="Brown C.T."/>
            <person name="Hug L.A."/>
            <person name="Sharon I."/>
            <person name="Castelle C.J."/>
            <person name="Probst A.J."/>
            <person name="Thomas B.C."/>
            <person name="Singh A."/>
            <person name="Wilkins M.J."/>
            <person name="Karaoz U."/>
            <person name="Brodie E.L."/>
            <person name="Williams K.H."/>
            <person name="Hubbard S.S."/>
            <person name="Banfield J.F."/>
        </authorList>
    </citation>
    <scope>NUCLEOTIDE SEQUENCE [LARGE SCALE GENOMIC DNA]</scope>
</reference>
<protein>
    <submittedName>
        <fullName evidence="1">Uncharacterized protein</fullName>
    </submittedName>
</protein>
<organism evidence="1 2">
    <name type="scientific">Candidatus Roizmanbacteria bacterium RIFOXYA1_FULL_41_12</name>
    <dbReference type="NCBI Taxonomy" id="1802082"/>
    <lineage>
        <taxon>Bacteria</taxon>
        <taxon>Candidatus Roizmaniibacteriota</taxon>
    </lineage>
</organism>
<gene>
    <name evidence="1" type="ORF">A2209_02310</name>
</gene>
<accession>A0A1F7K9G1</accession>
<dbReference type="EMBL" id="MGBG01000020">
    <property type="protein sequence ID" value="OGK64508.1"/>
    <property type="molecule type" value="Genomic_DNA"/>
</dbReference>
<evidence type="ECO:0000313" key="2">
    <source>
        <dbReference type="Proteomes" id="UP000178450"/>
    </source>
</evidence>
<sequence>MPEFVLRYKVPAELDLDNEVEGVKRQAMEIAKAVQSAVSKVFFGWEVIFEVREFGPCAGQPDFAVTGWITQRNEVTLEVVLQGQAAALATMQEHAFDYQRVEAWWQMVQGKWGCAQGLKQP</sequence>